<reference evidence="2 3" key="1">
    <citation type="journal article" date="2014" name="PLoS Genet.">
        <title>Phylogenetically driven sequencing of extremely halophilic archaea reveals strategies for static and dynamic osmo-response.</title>
        <authorList>
            <person name="Becker E.A."/>
            <person name="Seitzer P.M."/>
            <person name="Tritt A."/>
            <person name="Larsen D."/>
            <person name="Krusor M."/>
            <person name="Yao A.I."/>
            <person name="Wu D."/>
            <person name="Madern D."/>
            <person name="Eisen J.A."/>
            <person name="Darling A.E."/>
            <person name="Facciotti M.T."/>
        </authorList>
    </citation>
    <scope>NUCLEOTIDE SEQUENCE [LARGE SCALE GENOMIC DNA]</scope>
    <source>
        <strain evidence="2 3">JCM 14978</strain>
    </source>
</reference>
<feature type="transmembrane region" description="Helical" evidence="1">
    <location>
        <begin position="6"/>
        <end position="27"/>
    </location>
</feature>
<keyword evidence="1" id="KW-0812">Transmembrane</keyword>
<protein>
    <submittedName>
        <fullName evidence="2">Uncharacterized protein</fullName>
    </submittedName>
</protein>
<name>M0NIV4_9EURY</name>
<keyword evidence="1" id="KW-1133">Transmembrane helix</keyword>
<comment type="caution">
    <text evidence="2">The sequence shown here is derived from an EMBL/GenBank/DDBJ whole genome shotgun (WGS) entry which is preliminary data.</text>
</comment>
<organism evidence="2 3">
    <name type="scientific">Halorubrum kocurii JCM 14978</name>
    <dbReference type="NCBI Taxonomy" id="1230456"/>
    <lineage>
        <taxon>Archaea</taxon>
        <taxon>Methanobacteriati</taxon>
        <taxon>Methanobacteriota</taxon>
        <taxon>Stenosarchaea group</taxon>
        <taxon>Halobacteria</taxon>
        <taxon>Halobacteriales</taxon>
        <taxon>Haloferacaceae</taxon>
        <taxon>Halorubrum</taxon>
    </lineage>
</organism>
<accession>M0NIV4</accession>
<evidence type="ECO:0000313" key="2">
    <source>
        <dbReference type="EMBL" id="EMA56994.1"/>
    </source>
</evidence>
<gene>
    <name evidence="2" type="ORF">C468_17024</name>
</gene>
<keyword evidence="3" id="KW-1185">Reference proteome</keyword>
<sequence>MSLTVTVWVVAFVGVPFGAVVTAIVAVTVSGWSPVRDVVYDNTGVCVAVVVATCSPPMVTVTRCTV</sequence>
<evidence type="ECO:0000313" key="3">
    <source>
        <dbReference type="Proteomes" id="UP000011546"/>
    </source>
</evidence>
<keyword evidence="1" id="KW-0472">Membrane</keyword>
<evidence type="ECO:0000256" key="1">
    <source>
        <dbReference type="SAM" id="Phobius"/>
    </source>
</evidence>
<dbReference type="AlphaFoldDB" id="M0NIV4"/>
<proteinExistence type="predicted"/>
<dbReference type="EMBL" id="AOJH01000104">
    <property type="protein sequence ID" value="EMA56994.1"/>
    <property type="molecule type" value="Genomic_DNA"/>
</dbReference>
<dbReference type="Proteomes" id="UP000011546">
    <property type="component" value="Unassembled WGS sequence"/>
</dbReference>